<dbReference type="SUPFAM" id="SSF52833">
    <property type="entry name" value="Thioredoxin-like"/>
    <property type="match status" value="1"/>
</dbReference>
<dbReference type="Proteomes" id="UP001151071">
    <property type="component" value="Unassembled WGS sequence"/>
</dbReference>
<keyword evidence="5" id="KW-1015">Disulfide bond</keyword>
<keyword evidence="6" id="KW-0676">Redox-active center</keyword>
<evidence type="ECO:0000313" key="9">
    <source>
        <dbReference type="Proteomes" id="UP001151071"/>
    </source>
</evidence>
<keyword evidence="4" id="KW-0249">Electron transport</keyword>
<dbReference type="PROSITE" id="PS00194">
    <property type="entry name" value="THIOREDOXIN_1"/>
    <property type="match status" value="1"/>
</dbReference>
<evidence type="ECO:0000256" key="3">
    <source>
        <dbReference type="ARBA" id="ARBA00022448"/>
    </source>
</evidence>
<dbReference type="GO" id="GO:0005829">
    <property type="term" value="C:cytosol"/>
    <property type="evidence" value="ECO:0007669"/>
    <property type="project" value="TreeGrafter"/>
</dbReference>
<evidence type="ECO:0000256" key="4">
    <source>
        <dbReference type="ARBA" id="ARBA00022982"/>
    </source>
</evidence>
<dbReference type="Gene3D" id="3.40.30.10">
    <property type="entry name" value="Glutaredoxin"/>
    <property type="match status" value="1"/>
</dbReference>
<keyword evidence="9" id="KW-1185">Reference proteome</keyword>
<organism evidence="8 9">
    <name type="scientific">Brevibacillus thermoruber</name>
    <dbReference type="NCBI Taxonomy" id="33942"/>
    <lineage>
        <taxon>Bacteria</taxon>
        <taxon>Bacillati</taxon>
        <taxon>Bacillota</taxon>
        <taxon>Bacilli</taxon>
        <taxon>Bacillales</taxon>
        <taxon>Paenibacillaceae</taxon>
        <taxon>Brevibacillus</taxon>
    </lineage>
</organism>
<protein>
    <recommendedName>
        <fullName evidence="2">Thioredoxin</fullName>
    </recommendedName>
</protein>
<dbReference type="EMBL" id="JAPYYP010000009">
    <property type="protein sequence ID" value="MDA5108583.1"/>
    <property type="molecule type" value="Genomic_DNA"/>
</dbReference>
<dbReference type="GO" id="GO:0045454">
    <property type="term" value="P:cell redox homeostasis"/>
    <property type="evidence" value="ECO:0007669"/>
    <property type="project" value="TreeGrafter"/>
</dbReference>
<evidence type="ECO:0000259" key="7">
    <source>
        <dbReference type="PROSITE" id="PS51352"/>
    </source>
</evidence>
<evidence type="ECO:0000256" key="2">
    <source>
        <dbReference type="ARBA" id="ARBA00020570"/>
    </source>
</evidence>
<dbReference type="CDD" id="cd02947">
    <property type="entry name" value="TRX_family"/>
    <property type="match status" value="1"/>
</dbReference>
<comment type="caution">
    <text evidence="8">The sequence shown here is derived from an EMBL/GenBank/DDBJ whole genome shotgun (WGS) entry which is preliminary data.</text>
</comment>
<dbReference type="AlphaFoldDB" id="A0A9X3TQE8"/>
<proteinExistence type="inferred from homology"/>
<comment type="similarity">
    <text evidence="1">Belongs to the thioredoxin family.</text>
</comment>
<dbReference type="PANTHER" id="PTHR45663:SF11">
    <property type="entry name" value="GEO12009P1"/>
    <property type="match status" value="1"/>
</dbReference>
<evidence type="ECO:0000313" key="8">
    <source>
        <dbReference type="EMBL" id="MDA5108583.1"/>
    </source>
</evidence>
<name>A0A9X3TQE8_9BACL</name>
<accession>A0A9X3TQE8</accession>
<evidence type="ECO:0000256" key="6">
    <source>
        <dbReference type="ARBA" id="ARBA00023284"/>
    </source>
</evidence>
<keyword evidence="3" id="KW-0813">Transport</keyword>
<dbReference type="PROSITE" id="PS51352">
    <property type="entry name" value="THIOREDOXIN_2"/>
    <property type="match status" value="1"/>
</dbReference>
<feature type="domain" description="Thioredoxin" evidence="7">
    <location>
        <begin position="29"/>
        <end position="155"/>
    </location>
</feature>
<dbReference type="PANTHER" id="PTHR45663">
    <property type="entry name" value="GEO12009P1"/>
    <property type="match status" value="1"/>
</dbReference>
<dbReference type="RefSeq" id="WP_271140021.1">
    <property type="nucleotide sequence ID" value="NZ_JAPYYP010000009.1"/>
</dbReference>
<sequence>MKKVIVLSVIVAALLIAAIVYSDIANQKAAEGNPFGKANLHPATIEQLNDPLYDNQILPDQLKAKLDGKEELFVYFYSPTCEHCRATTPILVPVAKELKVDVKKHNLLEFSASWDAYSIEFTPTLVHYKDGKEVSRLVGEQTAEQLKAWFQEQTK</sequence>
<gene>
    <name evidence="8" type="ORF">O3V59_09435</name>
</gene>
<evidence type="ECO:0000256" key="1">
    <source>
        <dbReference type="ARBA" id="ARBA00008987"/>
    </source>
</evidence>
<dbReference type="InterPro" id="IPR017937">
    <property type="entry name" value="Thioredoxin_CS"/>
</dbReference>
<reference evidence="8" key="1">
    <citation type="submission" date="2022-12" db="EMBL/GenBank/DDBJ databases">
        <title>Draft genome sequence of the thermophilic strain Brevibacillus thermoruber HT42, isolated from Los Humeros, Puebla, Mexico, with biotechnological potential.</title>
        <authorList>
            <person name="Lara Sanchez J."/>
            <person name="Solis Palacios R."/>
            <person name="Bustos Baena A.S."/>
            <person name="Ruz Baez A.E."/>
            <person name="Espinosa Luna G."/>
            <person name="Oliart Ros R.M."/>
        </authorList>
    </citation>
    <scope>NUCLEOTIDE SEQUENCE</scope>
    <source>
        <strain evidence="8">HT42</strain>
    </source>
</reference>
<dbReference type="InterPro" id="IPR036249">
    <property type="entry name" value="Thioredoxin-like_sf"/>
</dbReference>
<dbReference type="Pfam" id="PF00085">
    <property type="entry name" value="Thioredoxin"/>
    <property type="match status" value="1"/>
</dbReference>
<dbReference type="InterPro" id="IPR013766">
    <property type="entry name" value="Thioredoxin_domain"/>
</dbReference>
<evidence type="ECO:0000256" key="5">
    <source>
        <dbReference type="ARBA" id="ARBA00023157"/>
    </source>
</evidence>
<dbReference type="GO" id="GO:0015035">
    <property type="term" value="F:protein-disulfide reductase activity"/>
    <property type="evidence" value="ECO:0007669"/>
    <property type="project" value="TreeGrafter"/>
</dbReference>